<dbReference type="OrthoDB" id="427776at2759"/>
<accession>A0A812SNU3</accession>
<dbReference type="AlphaFoldDB" id="A0A812SNU3"/>
<evidence type="ECO:0008006" key="4">
    <source>
        <dbReference type="Google" id="ProtNLM"/>
    </source>
</evidence>
<dbReference type="EMBL" id="CAJNDS010002459">
    <property type="protein sequence ID" value="CAE7485544.1"/>
    <property type="molecule type" value="Genomic_DNA"/>
</dbReference>
<name>A0A812SNU3_9DINO</name>
<sequence length="819" mass="86706">MVLKHAVVALAFSFLPLAAAFRDHSHLQSALAVNQSQPNLGHGIQAVCTYAGGNCQFLPAFDVAAFLTAEAPAAAKGVGMLAKPAVTAVQVATKVAGAGKVVPGAAAAADLVAKGAKAAGVAGAVAKGTKTLTLASKAGLLGKVVGGALSLSNPLGVAWTAFQVGTSVYNLYELQKVLRNPHQLCEVLSDWVPPYDQTACLKNLGHIKIPQMDALPFPSPPAQLAVAKIDKRVALAAAAVLMASSGGLALWHRSLHSAAYDQTICPRDMWLEDPTLADWYSDDASSAGSSSTSGSFVDEEEDLLGFPSAPMPRCNGLRWVSVPTSCQATDVTCQHRSCQQACCDDRNCSLYQFDTATLGKCWLGQSSLFTTQRCEQWVGKLKADGHFQEDPRLFVQVMGLRKQPAAALEDAKLKSCGMRQISDDACAALVCEDLCQEQSSCQFYQLRVGRQECWLGAGELPEEGQALTWHGGLLDEQSSQKGCPDGFLCPATQTCVEDCTGCSGFTRSADGRCRRTAEEGICDPSAWQDKYESTALNATQCKGLTRVVVKMSEETGFNGHAICQEACCSDPSCVLYQVRSSAAQQMKRKPGDTVHCWLGLVDSSLNPLFKCGGGGWVGDRRSWEGGFLSSRGCAPGVGAACLLTGECVQSCASQCPGADSFDPGSNACVANGAFAEKEDIPVLASDSSSQYYISTTDEAAADTLLMVTQNKHRFIDAVSDKVCGTLSIGGEECTAFTEDGRTSCRCTYTTVQTCSTWFNDAFHLRPVISEVGMLLLAGEGCDCFDEPDSAGVFTCHFEHLEEVPDVKTSPGAETALKIL</sequence>
<keyword evidence="1" id="KW-0732">Signal</keyword>
<gene>
    <name evidence="2" type="ORF">SNAT2548_LOCUS27242</name>
</gene>
<proteinExistence type="predicted"/>
<evidence type="ECO:0000256" key="1">
    <source>
        <dbReference type="SAM" id="SignalP"/>
    </source>
</evidence>
<evidence type="ECO:0000313" key="2">
    <source>
        <dbReference type="EMBL" id="CAE7485544.1"/>
    </source>
</evidence>
<feature type="chain" id="PRO_5032695761" description="Apple domain-containing protein" evidence="1">
    <location>
        <begin position="21"/>
        <end position="819"/>
    </location>
</feature>
<evidence type="ECO:0000313" key="3">
    <source>
        <dbReference type="Proteomes" id="UP000604046"/>
    </source>
</evidence>
<feature type="signal peptide" evidence="1">
    <location>
        <begin position="1"/>
        <end position="20"/>
    </location>
</feature>
<dbReference type="Proteomes" id="UP000604046">
    <property type="component" value="Unassembled WGS sequence"/>
</dbReference>
<organism evidence="2 3">
    <name type="scientific">Symbiodinium natans</name>
    <dbReference type="NCBI Taxonomy" id="878477"/>
    <lineage>
        <taxon>Eukaryota</taxon>
        <taxon>Sar</taxon>
        <taxon>Alveolata</taxon>
        <taxon>Dinophyceae</taxon>
        <taxon>Suessiales</taxon>
        <taxon>Symbiodiniaceae</taxon>
        <taxon>Symbiodinium</taxon>
    </lineage>
</organism>
<keyword evidence="3" id="KW-1185">Reference proteome</keyword>
<comment type="caution">
    <text evidence="2">The sequence shown here is derived from an EMBL/GenBank/DDBJ whole genome shotgun (WGS) entry which is preliminary data.</text>
</comment>
<reference evidence="2" key="1">
    <citation type="submission" date="2021-02" db="EMBL/GenBank/DDBJ databases">
        <authorList>
            <person name="Dougan E. K."/>
            <person name="Rhodes N."/>
            <person name="Thang M."/>
            <person name="Chan C."/>
        </authorList>
    </citation>
    <scope>NUCLEOTIDE SEQUENCE</scope>
</reference>
<protein>
    <recommendedName>
        <fullName evidence="4">Apple domain-containing protein</fullName>
    </recommendedName>
</protein>